<feature type="signal peptide" evidence="2">
    <location>
        <begin position="1"/>
        <end position="31"/>
    </location>
</feature>
<feature type="chain" id="PRO_5011979568" description="MetA-pathway of phenol degradation" evidence="2">
    <location>
        <begin position="32"/>
        <end position="291"/>
    </location>
</feature>
<gene>
    <name evidence="3" type="ORF">SAMN05444169_1185</name>
</gene>
<dbReference type="EMBL" id="LT670818">
    <property type="protein sequence ID" value="SHG21652.1"/>
    <property type="molecule type" value="Genomic_DNA"/>
</dbReference>
<reference evidence="3 4" key="1">
    <citation type="submission" date="2016-11" db="EMBL/GenBank/DDBJ databases">
        <authorList>
            <person name="Jaros S."/>
            <person name="Januszkiewicz K."/>
            <person name="Wedrychowicz H."/>
        </authorList>
    </citation>
    <scope>NUCLEOTIDE SEQUENCE [LARGE SCALE GENOMIC DNA]</scope>
    <source>
        <strain evidence="3 4">GAS242</strain>
    </source>
</reference>
<keyword evidence="2" id="KW-0732">Signal</keyword>
<proteinExistence type="predicted"/>
<dbReference type="Proteomes" id="UP000190675">
    <property type="component" value="Chromosome I"/>
</dbReference>
<dbReference type="OrthoDB" id="5948508at2"/>
<sequence length="291" mass="31841">MKHRPRPATHDPLCLLAVAAFSAIAVQPAKATDEIQVYNAGIAAPGQFTIQQHLNYVPLGVREPPFPGGLISHNSVNGTPEFAYGVTDWWEVGLYLPFAIQDQQFLSDAFKLRTLFVSSNAEQRNFFYGVNFEFSNTMPRFSQSRFGLEIRPIVGVRNAEWEFIVNPIVDVSFGKYGEADFAPAARVARKLAPDTFVGLEYYADFGEIGNFSRLADQQHTLFAVTDFKAGVFDVDFGVGYGLTPASDRWVVKTIIGYAFPVPGGNPGASERTTGAGPGNPMAHTSARLPQP</sequence>
<evidence type="ECO:0000256" key="1">
    <source>
        <dbReference type="SAM" id="MobiDB-lite"/>
    </source>
</evidence>
<protein>
    <recommendedName>
        <fullName evidence="5">MetA-pathway of phenol degradation</fullName>
    </recommendedName>
</protein>
<evidence type="ECO:0000256" key="2">
    <source>
        <dbReference type="SAM" id="SignalP"/>
    </source>
</evidence>
<dbReference type="RefSeq" id="WP_154073079.1">
    <property type="nucleotide sequence ID" value="NZ_LT670818.1"/>
</dbReference>
<accession>A0A1M5I0I4</accession>
<organism evidence="3 4">
    <name type="scientific">Bradyrhizobium erythrophlei</name>
    <dbReference type="NCBI Taxonomy" id="1437360"/>
    <lineage>
        <taxon>Bacteria</taxon>
        <taxon>Pseudomonadati</taxon>
        <taxon>Pseudomonadota</taxon>
        <taxon>Alphaproteobacteria</taxon>
        <taxon>Hyphomicrobiales</taxon>
        <taxon>Nitrobacteraceae</taxon>
        <taxon>Bradyrhizobium</taxon>
    </lineage>
</organism>
<name>A0A1M5I0I4_9BRAD</name>
<evidence type="ECO:0000313" key="4">
    <source>
        <dbReference type="Proteomes" id="UP000190675"/>
    </source>
</evidence>
<dbReference type="AlphaFoldDB" id="A0A1M5I0I4"/>
<feature type="region of interest" description="Disordered" evidence="1">
    <location>
        <begin position="266"/>
        <end position="291"/>
    </location>
</feature>
<evidence type="ECO:0008006" key="5">
    <source>
        <dbReference type="Google" id="ProtNLM"/>
    </source>
</evidence>
<evidence type="ECO:0000313" key="3">
    <source>
        <dbReference type="EMBL" id="SHG21652.1"/>
    </source>
</evidence>